<keyword evidence="5" id="KW-0479">Metal-binding</keyword>
<dbReference type="SUPFAM" id="SSF57667">
    <property type="entry name" value="beta-beta-alpha zinc fingers"/>
    <property type="match status" value="1"/>
</dbReference>
<gene>
    <name evidence="12" type="ORF">M513_12934</name>
</gene>
<dbReference type="InterPro" id="IPR022755">
    <property type="entry name" value="Znf_C2H2_jaz"/>
</dbReference>
<keyword evidence="6 10" id="KW-0863">Zinc-finger</keyword>
<dbReference type="GO" id="GO:0042254">
    <property type="term" value="P:ribosome biogenesis"/>
    <property type="evidence" value="ECO:0007669"/>
    <property type="project" value="UniProtKB-KW"/>
</dbReference>
<keyword evidence="8" id="KW-0539">Nucleus</keyword>
<dbReference type="PROSITE" id="PS00028">
    <property type="entry name" value="ZINC_FINGER_C2H2_1"/>
    <property type="match status" value="1"/>
</dbReference>
<dbReference type="Gene3D" id="3.30.160.60">
    <property type="entry name" value="Classic Zinc Finger"/>
    <property type="match status" value="1"/>
</dbReference>
<protein>
    <recommendedName>
        <fullName evidence="11">C2H2-type domain-containing protein</fullName>
    </recommendedName>
</protein>
<evidence type="ECO:0000256" key="7">
    <source>
        <dbReference type="ARBA" id="ARBA00022833"/>
    </source>
</evidence>
<evidence type="ECO:0000256" key="5">
    <source>
        <dbReference type="ARBA" id="ARBA00022723"/>
    </source>
</evidence>
<keyword evidence="13" id="KW-1185">Reference proteome</keyword>
<keyword evidence="7" id="KW-0862">Zinc</keyword>
<evidence type="ECO:0000256" key="9">
    <source>
        <dbReference type="ARBA" id="ARBA00038064"/>
    </source>
</evidence>
<comment type="similarity">
    <text evidence="9">Belongs to the ZNF593/BUD20 C2H2-type zinc-finger protein family.</text>
</comment>
<evidence type="ECO:0000256" key="4">
    <source>
        <dbReference type="ARBA" id="ARBA00022517"/>
    </source>
</evidence>
<reference evidence="12 13" key="1">
    <citation type="journal article" date="2014" name="Nat. Genet.">
        <title>Genome and transcriptome of the porcine whipworm Trichuris suis.</title>
        <authorList>
            <person name="Jex A.R."/>
            <person name="Nejsum P."/>
            <person name="Schwarz E.M."/>
            <person name="Hu L."/>
            <person name="Young N.D."/>
            <person name="Hall R.S."/>
            <person name="Korhonen P.K."/>
            <person name="Liao S."/>
            <person name="Thamsborg S."/>
            <person name="Xia J."/>
            <person name="Xu P."/>
            <person name="Wang S."/>
            <person name="Scheerlinck J.P."/>
            <person name="Hofmann A."/>
            <person name="Sternberg P.W."/>
            <person name="Wang J."/>
            <person name="Gasser R.B."/>
        </authorList>
    </citation>
    <scope>NUCLEOTIDE SEQUENCE [LARGE SCALE GENOMIC DNA]</scope>
    <source>
        <strain evidence="12">DCEP-RM93M</strain>
    </source>
</reference>
<dbReference type="InterPro" id="IPR051879">
    <property type="entry name" value="C2H2-ZF_Maturation_Protein"/>
</dbReference>
<evidence type="ECO:0000256" key="2">
    <source>
        <dbReference type="ARBA" id="ARBA00004496"/>
    </source>
</evidence>
<dbReference type="Proteomes" id="UP000030764">
    <property type="component" value="Unassembled WGS sequence"/>
</dbReference>
<evidence type="ECO:0000256" key="3">
    <source>
        <dbReference type="ARBA" id="ARBA00022490"/>
    </source>
</evidence>
<dbReference type="GO" id="GO:0005737">
    <property type="term" value="C:cytoplasm"/>
    <property type="evidence" value="ECO:0007669"/>
    <property type="project" value="UniProtKB-SubCell"/>
</dbReference>
<dbReference type="EMBL" id="KL363388">
    <property type="protein sequence ID" value="KFD46186.1"/>
    <property type="molecule type" value="Genomic_DNA"/>
</dbReference>
<dbReference type="GO" id="GO:0005634">
    <property type="term" value="C:nucleus"/>
    <property type="evidence" value="ECO:0007669"/>
    <property type="project" value="UniProtKB-SubCell"/>
</dbReference>
<accession>A0A085LMJ0</accession>
<dbReference type="InterPro" id="IPR013087">
    <property type="entry name" value="Znf_C2H2_type"/>
</dbReference>
<feature type="domain" description="C2H2-type" evidence="11">
    <location>
        <begin position="44"/>
        <end position="73"/>
    </location>
</feature>
<dbReference type="PANTHER" id="PTHR46095">
    <property type="entry name" value="ZINC FINGER PROTEIN 593"/>
    <property type="match status" value="1"/>
</dbReference>
<keyword evidence="3" id="KW-0963">Cytoplasm</keyword>
<dbReference type="PANTHER" id="PTHR46095:SF1">
    <property type="entry name" value="ZINC FINGER PROTEIN 593"/>
    <property type="match status" value="1"/>
</dbReference>
<dbReference type="PROSITE" id="PS50157">
    <property type="entry name" value="ZINC_FINGER_C2H2_2"/>
    <property type="match status" value="1"/>
</dbReference>
<sequence>MTKKQKTRKRKFKDTDQIHEELNRDIEDVKRGNFDEDLPGQGQYPCVECDRMFENGDVLRKHRKSKGHKRRYIDANLHIWFFLEKILCRVKDLARNPKYTQQEADAAAGLGTYRMPTKDDLM</sequence>
<dbReference type="AlphaFoldDB" id="A0A085LMJ0"/>
<evidence type="ECO:0000259" key="11">
    <source>
        <dbReference type="PROSITE" id="PS50157"/>
    </source>
</evidence>
<keyword evidence="4" id="KW-0690">Ribosome biogenesis</keyword>
<evidence type="ECO:0000313" key="13">
    <source>
        <dbReference type="Proteomes" id="UP000030764"/>
    </source>
</evidence>
<organism evidence="12 13">
    <name type="scientific">Trichuris suis</name>
    <name type="common">pig whipworm</name>
    <dbReference type="NCBI Taxonomy" id="68888"/>
    <lineage>
        <taxon>Eukaryota</taxon>
        <taxon>Metazoa</taxon>
        <taxon>Ecdysozoa</taxon>
        <taxon>Nematoda</taxon>
        <taxon>Enoplea</taxon>
        <taxon>Dorylaimia</taxon>
        <taxon>Trichinellida</taxon>
        <taxon>Trichuridae</taxon>
        <taxon>Trichuris</taxon>
    </lineage>
</organism>
<evidence type="ECO:0000313" key="12">
    <source>
        <dbReference type="EMBL" id="KFD46186.1"/>
    </source>
</evidence>
<evidence type="ECO:0000256" key="6">
    <source>
        <dbReference type="ARBA" id="ARBA00022771"/>
    </source>
</evidence>
<proteinExistence type="inferred from homology"/>
<comment type="subcellular location">
    <subcellularLocation>
        <location evidence="2">Cytoplasm</location>
    </subcellularLocation>
    <subcellularLocation>
        <location evidence="1">Nucleus</location>
    </subcellularLocation>
</comment>
<dbReference type="InterPro" id="IPR036236">
    <property type="entry name" value="Znf_C2H2_sf"/>
</dbReference>
<name>A0A085LMJ0_9BILA</name>
<evidence type="ECO:0000256" key="8">
    <source>
        <dbReference type="ARBA" id="ARBA00023242"/>
    </source>
</evidence>
<evidence type="ECO:0000256" key="10">
    <source>
        <dbReference type="PROSITE-ProRule" id="PRU00042"/>
    </source>
</evidence>
<dbReference type="Pfam" id="PF12171">
    <property type="entry name" value="zf-C2H2_jaz"/>
    <property type="match status" value="1"/>
</dbReference>
<evidence type="ECO:0000256" key="1">
    <source>
        <dbReference type="ARBA" id="ARBA00004123"/>
    </source>
</evidence>
<dbReference type="GO" id="GO:0008270">
    <property type="term" value="F:zinc ion binding"/>
    <property type="evidence" value="ECO:0007669"/>
    <property type="project" value="UniProtKB-KW"/>
</dbReference>